<dbReference type="PROSITE" id="PS00108">
    <property type="entry name" value="PROTEIN_KINASE_ST"/>
    <property type="match status" value="1"/>
</dbReference>
<dbReference type="InterPro" id="IPR001245">
    <property type="entry name" value="Ser-Thr/Tyr_kinase_cat_dom"/>
</dbReference>
<dbReference type="GO" id="GO:0004674">
    <property type="term" value="F:protein serine/threonine kinase activity"/>
    <property type="evidence" value="ECO:0007669"/>
    <property type="project" value="UniProtKB-KW"/>
</dbReference>
<keyword evidence="7 13" id="KW-0418">Kinase</keyword>
<keyword evidence="14" id="KW-1133">Transmembrane helix</keyword>
<dbReference type="GO" id="GO:0005524">
    <property type="term" value="F:ATP binding"/>
    <property type="evidence" value="ECO:0007669"/>
    <property type="project" value="UniProtKB-KW"/>
</dbReference>
<dbReference type="SMART" id="SM00108">
    <property type="entry name" value="B_lectin"/>
    <property type="match status" value="1"/>
</dbReference>
<feature type="domain" description="Protein kinase" evidence="16">
    <location>
        <begin position="469"/>
        <end position="748"/>
    </location>
</feature>
<dbReference type="FunFam" id="1.10.510.10:FF:000060">
    <property type="entry name" value="G-type lectin S-receptor-like serine/threonine-protein kinase"/>
    <property type="match status" value="1"/>
</dbReference>
<dbReference type="Pfam" id="PF07714">
    <property type="entry name" value="PK_Tyr_Ser-Thr"/>
    <property type="match status" value="1"/>
</dbReference>
<dbReference type="SUPFAM" id="SSF56112">
    <property type="entry name" value="Protein kinase-like (PK-like)"/>
    <property type="match status" value="1"/>
</dbReference>
<evidence type="ECO:0000256" key="7">
    <source>
        <dbReference type="ARBA" id="ARBA00022777"/>
    </source>
</evidence>
<dbReference type="EMBL" id="JACGWM010000015">
    <property type="protein sequence ID" value="KAL0324142.1"/>
    <property type="molecule type" value="Genomic_DNA"/>
</dbReference>
<comment type="catalytic activity">
    <reaction evidence="12 13">
        <text>L-seryl-[protein] + ATP = O-phospho-L-seryl-[protein] + ADP + H(+)</text>
        <dbReference type="Rhea" id="RHEA:17989"/>
        <dbReference type="Rhea" id="RHEA-COMP:9863"/>
        <dbReference type="Rhea" id="RHEA-COMP:11604"/>
        <dbReference type="ChEBI" id="CHEBI:15378"/>
        <dbReference type="ChEBI" id="CHEBI:29999"/>
        <dbReference type="ChEBI" id="CHEBI:30616"/>
        <dbReference type="ChEBI" id="CHEBI:83421"/>
        <dbReference type="ChEBI" id="CHEBI:456216"/>
        <dbReference type="EC" id="2.7.11.1"/>
    </reaction>
</comment>
<keyword evidence="14" id="KW-0812">Transmembrane</keyword>
<evidence type="ECO:0000259" key="16">
    <source>
        <dbReference type="PROSITE" id="PS50011"/>
    </source>
</evidence>
<accession>A0AAW2LZ55</accession>
<dbReference type="SMART" id="SM00220">
    <property type="entry name" value="S_TKc"/>
    <property type="match status" value="1"/>
</dbReference>
<dbReference type="InterPro" id="IPR036426">
    <property type="entry name" value="Bulb-type_lectin_dom_sf"/>
</dbReference>
<proteinExistence type="inferred from homology"/>
<dbReference type="PANTHER" id="PTHR27002">
    <property type="entry name" value="RECEPTOR-LIKE SERINE/THREONINE-PROTEIN KINASE SD1-8"/>
    <property type="match status" value="1"/>
</dbReference>
<keyword evidence="4 13" id="KW-0808">Transferase</keyword>
<keyword evidence="8 13" id="KW-0067">ATP-binding</keyword>
<comment type="caution">
    <text evidence="18">The sequence shown here is derived from an EMBL/GenBank/DDBJ whole genome shotgun (WGS) entry which is preliminary data.</text>
</comment>
<feature type="signal peptide" evidence="15">
    <location>
        <begin position="1"/>
        <end position="26"/>
    </location>
</feature>
<evidence type="ECO:0000256" key="1">
    <source>
        <dbReference type="ARBA" id="ARBA00004251"/>
    </source>
</evidence>
<feature type="transmembrane region" description="Helical" evidence="14">
    <location>
        <begin position="393"/>
        <end position="415"/>
    </location>
</feature>
<dbReference type="GO" id="GO:0005886">
    <property type="term" value="C:plasma membrane"/>
    <property type="evidence" value="ECO:0007669"/>
    <property type="project" value="UniProtKB-SubCell"/>
</dbReference>
<dbReference type="Gene3D" id="3.30.200.20">
    <property type="entry name" value="Phosphorylase Kinase, domain 1"/>
    <property type="match status" value="1"/>
</dbReference>
<comment type="catalytic activity">
    <reaction evidence="11 13">
        <text>L-threonyl-[protein] + ATP = O-phospho-L-threonyl-[protein] + ADP + H(+)</text>
        <dbReference type="Rhea" id="RHEA:46608"/>
        <dbReference type="Rhea" id="RHEA-COMP:11060"/>
        <dbReference type="Rhea" id="RHEA-COMP:11605"/>
        <dbReference type="ChEBI" id="CHEBI:15378"/>
        <dbReference type="ChEBI" id="CHEBI:30013"/>
        <dbReference type="ChEBI" id="CHEBI:30616"/>
        <dbReference type="ChEBI" id="CHEBI:61977"/>
        <dbReference type="ChEBI" id="CHEBI:456216"/>
        <dbReference type="EC" id="2.7.11.1"/>
    </reaction>
</comment>
<dbReference type="PROSITE" id="PS50011">
    <property type="entry name" value="PROTEIN_KINASE_DOM"/>
    <property type="match status" value="1"/>
</dbReference>
<evidence type="ECO:0000256" key="15">
    <source>
        <dbReference type="SAM" id="SignalP"/>
    </source>
</evidence>
<dbReference type="AlphaFoldDB" id="A0AAW2LZ55"/>
<dbReference type="InterPro" id="IPR003609">
    <property type="entry name" value="Pan_app"/>
</dbReference>
<dbReference type="InterPro" id="IPR001480">
    <property type="entry name" value="Bulb-type_lectin_dom"/>
</dbReference>
<feature type="domain" description="Bulb-type lectin" evidence="17">
    <location>
        <begin position="27"/>
        <end position="151"/>
    </location>
</feature>
<evidence type="ECO:0000256" key="5">
    <source>
        <dbReference type="ARBA" id="ARBA00022729"/>
    </source>
</evidence>
<evidence type="ECO:0000256" key="8">
    <source>
        <dbReference type="ARBA" id="ARBA00022840"/>
    </source>
</evidence>
<evidence type="ECO:0000256" key="11">
    <source>
        <dbReference type="ARBA" id="ARBA00047899"/>
    </source>
</evidence>
<dbReference type="Pfam" id="PF01453">
    <property type="entry name" value="B_lectin"/>
    <property type="match status" value="1"/>
</dbReference>
<evidence type="ECO:0000256" key="9">
    <source>
        <dbReference type="ARBA" id="ARBA00023157"/>
    </source>
</evidence>
<feature type="chain" id="PRO_5043408078" description="Receptor-like serine/threonine-protein kinase" evidence="15">
    <location>
        <begin position="27"/>
        <end position="779"/>
    </location>
</feature>
<protein>
    <recommendedName>
        <fullName evidence="13">Receptor-like serine/threonine-protein kinase</fullName>
        <ecNumber evidence="13">2.7.11.1</ecNumber>
    </recommendedName>
</protein>
<dbReference type="InterPro" id="IPR024171">
    <property type="entry name" value="SRK-like_kinase"/>
</dbReference>
<evidence type="ECO:0000256" key="3">
    <source>
        <dbReference type="ARBA" id="ARBA00022527"/>
    </source>
</evidence>
<dbReference type="SUPFAM" id="SSF51110">
    <property type="entry name" value="alpha-D-mannose-specific plant lectins"/>
    <property type="match status" value="1"/>
</dbReference>
<dbReference type="InterPro" id="IPR000719">
    <property type="entry name" value="Prot_kinase_dom"/>
</dbReference>
<keyword evidence="5 15" id="KW-0732">Signal</keyword>
<evidence type="ECO:0000256" key="13">
    <source>
        <dbReference type="PIRNR" id="PIRNR000641"/>
    </source>
</evidence>
<keyword evidence="10" id="KW-0325">Glycoprotein</keyword>
<dbReference type="InterPro" id="IPR011009">
    <property type="entry name" value="Kinase-like_dom_sf"/>
</dbReference>
<name>A0AAW2LZ55_9LAMI</name>
<keyword evidence="2" id="KW-1003">Cell membrane</keyword>
<evidence type="ECO:0000256" key="14">
    <source>
        <dbReference type="SAM" id="Phobius"/>
    </source>
</evidence>
<evidence type="ECO:0000256" key="6">
    <source>
        <dbReference type="ARBA" id="ARBA00022741"/>
    </source>
</evidence>
<evidence type="ECO:0000256" key="2">
    <source>
        <dbReference type="ARBA" id="ARBA00022475"/>
    </source>
</evidence>
<evidence type="ECO:0000256" key="10">
    <source>
        <dbReference type="ARBA" id="ARBA00023180"/>
    </source>
</evidence>
<comment type="subcellular location">
    <subcellularLocation>
        <location evidence="1">Cell membrane</location>
        <topology evidence="1">Single-pass type I membrane protein</topology>
    </subcellularLocation>
</comment>
<reference evidence="18" key="1">
    <citation type="submission" date="2020-06" db="EMBL/GenBank/DDBJ databases">
        <authorList>
            <person name="Li T."/>
            <person name="Hu X."/>
            <person name="Zhang T."/>
            <person name="Song X."/>
            <person name="Zhang H."/>
            <person name="Dai N."/>
            <person name="Sheng W."/>
            <person name="Hou X."/>
            <person name="Wei L."/>
        </authorList>
    </citation>
    <scope>NUCLEOTIDE SEQUENCE</scope>
    <source>
        <strain evidence="18">KEN8</strain>
        <tissue evidence="18">Leaf</tissue>
    </source>
</reference>
<evidence type="ECO:0000313" key="18">
    <source>
        <dbReference type="EMBL" id="KAL0324142.1"/>
    </source>
</evidence>
<evidence type="ECO:0000259" key="17">
    <source>
        <dbReference type="PROSITE" id="PS50927"/>
    </source>
</evidence>
<dbReference type="PROSITE" id="PS50927">
    <property type="entry name" value="BULB_LECTIN"/>
    <property type="match status" value="1"/>
</dbReference>
<keyword evidence="6 13" id="KW-0547">Nucleotide-binding</keyword>
<dbReference type="EC" id="2.7.11.1" evidence="13"/>
<dbReference type="Gene3D" id="1.10.510.10">
    <property type="entry name" value="Transferase(Phosphotransferase) domain 1"/>
    <property type="match status" value="1"/>
</dbReference>
<keyword evidence="3 13" id="KW-0723">Serine/threonine-protein kinase</keyword>
<keyword evidence="9" id="KW-1015">Disulfide bond</keyword>
<sequence>MQASRTTHVFLIFVHFLVYQSLQVSSLDTLKPGDRLYSSSQLLSANGIFSLGFSALDDDNAYLTITHTNSIYFPVWIGNREQPASGGQDPFLTLDITGKLIIGHGINAGASIELYAGESSRKITNVSATLLDTGNLVVKEMSSSNGEVILWQSFDHPTDTLLPGMKLGVNRRTGRKWILTSWFGPTDPAPGAFTLEWDPNVGRLLVRRRGIVYWTSGKMKDYYDDLGGLIIKEFDNILTKPDPANLNYNFTVVNSGDEEYFTYSLINVPGLTPDNRNVSGIKLDYQGYIYDRDRPTIAKAGFCYGYDETHANPGSPAVYDSNSSLSMSGCREKCWNDCECVGYTIGAVSGCVFWRGTNLEFVRSNSSDDSLPDTYVLAYSEPSRRAKKRHVEIIFVAVSVAVMVVLGAIVALFVLTKIRKGKMNEVQLHDLLTLDGYTETYDLERGGANNHHDLRLFTYASIQSATNNFSSDYKLGQGGKNTRRSRYSSKASFTTVGQGLLEFKTELILISKLQDVNLVKLLGFCVHGDDNMIIYDYMPNKSLDFFLFRPSDREPLNWQQRFNIIEGIAQGLLYLHKYSRLKIIHRDLKPSNILLDKDMNPKISDFGLARIFKQNMNEANTNRRVGTYGYMAPEYAMQGIFSVKSDVYSFGVLVLEIVSGRKNNSFHQMEGPLNLVEYAWELWRKDSAMELMDPMLSASCVTNQLQRCIHIGLLCVENHAVDRPTIEDVIFMLKNEMSSLPIPKNPAFITRNSILEKVEESIPEKLSANELTVSEIEGR</sequence>
<gene>
    <name evidence="18" type="ORF">Scaly_2381300</name>
</gene>
<evidence type="ECO:0000256" key="12">
    <source>
        <dbReference type="ARBA" id="ARBA00048679"/>
    </source>
</evidence>
<comment type="similarity">
    <text evidence="13">Belongs to the protein kinase superfamily. Ser/Thr protein kinase family.</text>
</comment>
<reference evidence="18" key="2">
    <citation type="journal article" date="2024" name="Plant">
        <title>Genomic evolution and insights into agronomic trait innovations of Sesamum species.</title>
        <authorList>
            <person name="Miao H."/>
            <person name="Wang L."/>
            <person name="Qu L."/>
            <person name="Liu H."/>
            <person name="Sun Y."/>
            <person name="Le M."/>
            <person name="Wang Q."/>
            <person name="Wei S."/>
            <person name="Zheng Y."/>
            <person name="Lin W."/>
            <person name="Duan Y."/>
            <person name="Cao H."/>
            <person name="Xiong S."/>
            <person name="Wang X."/>
            <person name="Wei L."/>
            <person name="Li C."/>
            <person name="Ma Q."/>
            <person name="Ju M."/>
            <person name="Zhao R."/>
            <person name="Li G."/>
            <person name="Mu C."/>
            <person name="Tian Q."/>
            <person name="Mei H."/>
            <person name="Zhang T."/>
            <person name="Gao T."/>
            <person name="Zhang H."/>
        </authorList>
    </citation>
    <scope>NUCLEOTIDE SEQUENCE</scope>
    <source>
        <strain evidence="18">KEN8</strain>
    </source>
</reference>
<dbReference type="PANTHER" id="PTHR27002:SF1082">
    <property type="entry name" value="OS06G0693000 PROTEIN"/>
    <property type="match status" value="1"/>
</dbReference>
<dbReference type="Gene3D" id="2.90.10.10">
    <property type="entry name" value="Bulb-type lectin domain"/>
    <property type="match status" value="1"/>
</dbReference>
<dbReference type="InterPro" id="IPR008271">
    <property type="entry name" value="Ser/Thr_kinase_AS"/>
</dbReference>
<dbReference type="Pfam" id="PF08276">
    <property type="entry name" value="PAN_2"/>
    <property type="match status" value="1"/>
</dbReference>
<keyword evidence="14" id="KW-0472">Membrane</keyword>
<dbReference type="PIRSF" id="PIRSF000641">
    <property type="entry name" value="SRK"/>
    <property type="match status" value="1"/>
</dbReference>
<organism evidence="18">
    <name type="scientific">Sesamum calycinum</name>
    <dbReference type="NCBI Taxonomy" id="2727403"/>
    <lineage>
        <taxon>Eukaryota</taxon>
        <taxon>Viridiplantae</taxon>
        <taxon>Streptophyta</taxon>
        <taxon>Embryophyta</taxon>
        <taxon>Tracheophyta</taxon>
        <taxon>Spermatophyta</taxon>
        <taxon>Magnoliopsida</taxon>
        <taxon>eudicotyledons</taxon>
        <taxon>Gunneridae</taxon>
        <taxon>Pentapetalae</taxon>
        <taxon>asterids</taxon>
        <taxon>lamiids</taxon>
        <taxon>Lamiales</taxon>
        <taxon>Pedaliaceae</taxon>
        <taxon>Sesamum</taxon>
    </lineage>
</organism>
<evidence type="ECO:0000256" key="4">
    <source>
        <dbReference type="ARBA" id="ARBA00022679"/>
    </source>
</evidence>